<gene>
    <name evidence="4" type="ORF">ACFPZN_38510</name>
</gene>
<dbReference type="Proteomes" id="UP001596074">
    <property type="component" value="Unassembled WGS sequence"/>
</dbReference>
<dbReference type="InterPro" id="IPR003439">
    <property type="entry name" value="ABC_transporter-like_ATP-bd"/>
</dbReference>
<evidence type="ECO:0000256" key="2">
    <source>
        <dbReference type="SAM" id="MobiDB-lite"/>
    </source>
</evidence>
<dbReference type="PANTHER" id="PTHR42781:SF4">
    <property type="entry name" value="SPERMIDINE_PUTRESCINE IMPORT ATP-BINDING PROTEIN POTA"/>
    <property type="match status" value="1"/>
</dbReference>
<dbReference type="EMBL" id="JBHSON010000071">
    <property type="protein sequence ID" value="MFC5751544.1"/>
    <property type="molecule type" value="Genomic_DNA"/>
</dbReference>
<sequence>MTAAVAVEDARAGFGQLRMEGVTRRFGPSVALDGVDLRIEGGEFLALLGPSGCGKSTALNCLAGLLPLSAGEIWLDDERIDGLPPPSGGARNRTSAEQDRDRRSAATADFRNPGHGARCWCYRL</sequence>
<dbReference type="InterPro" id="IPR027417">
    <property type="entry name" value="P-loop_NTPase"/>
</dbReference>
<keyword evidence="5" id="KW-1185">Reference proteome</keyword>
<keyword evidence="4" id="KW-0547">Nucleotide-binding</keyword>
<dbReference type="InterPro" id="IPR050093">
    <property type="entry name" value="ABC_SmlMolc_Importer"/>
</dbReference>
<comment type="caution">
    <text evidence="4">The sequence shown here is derived from an EMBL/GenBank/DDBJ whole genome shotgun (WGS) entry which is preliminary data.</text>
</comment>
<organism evidence="4 5">
    <name type="scientific">Actinomadura rugatobispora</name>
    <dbReference type="NCBI Taxonomy" id="1994"/>
    <lineage>
        <taxon>Bacteria</taxon>
        <taxon>Bacillati</taxon>
        <taxon>Actinomycetota</taxon>
        <taxon>Actinomycetes</taxon>
        <taxon>Streptosporangiales</taxon>
        <taxon>Thermomonosporaceae</taxon>
        <taxon>Actinomadura</taxon>
    </lineage>
</organism>
<keyword evidence="1" id="KW-0813">Transport</keyword>
<feature type="compositionally biased region" description="Basic and acidic residues" evidence="2">
    <location>
        <begin position="94"/>
        <end position="104"/>
    </location>
</feature>
<dbReference type="Gene3D" id="3.40.50.300">
    <property type="entry name" value="P-loop containing nucleotide triphosphate hydrolases"/>
    <property type="match status" value="1"/>
</dbReference>
<dbReference type="GO" id="GO:0005524">
    <property type="term" value="F:ATP binding"/>
    <property type="evidence" value="ECO:0007669"/>
    <property type="project" value="UniProtKB-KW"/>
</dbReference>
<evidence type="ECO:0000313" key="4">
    <source>
        <dbReference type="EMBL" id="MFC5751544.1"/>
    </source>
</evidence>
<reference evidence="5" key="1">
    <citation type="journal article" date="2019" name="Int. J. Syst. Evol. Microbiol.">
        <title>The Global Catalogue of Microorganisms (GCM) 10K type strain sequencing project: providing services to taxonomists for standard genome sequencing and annotation.</title>
        <authorList>
            <consortium name="The Broad Institute Genomics Platform"/>
            <consortium name="The Broad Institute Genome Sequencing Center for Infectious Disease"/>
            <person name="Wu L."/>
            <person name="Ma J."/>
        </authorList>
    </citation>
    <scope>NUCLEOTIDE SEQUENCE [LARGE SCALE GENOMIC DNA]</scope>
    <source>
        <strain evidence="5">KCTC 42087</strain>
    </source>
</reference>
<evidence type="ECO:0000256" key="1">
    <source>
        <dbReference type="ARBA" id="ARBA00022448"/>
    </source>
</evidence>
<keyword evidence="4" id="KW-0067">ATP-binding</keyword>
<dbReference type="Pfam" id="PF00005">
    <property type="entry name" value="ABC_tran"/>
    <property type="match status" value="1"/>
</dbReference>
<evidence type="ECO:0000259" key="3">
    <source>
        <dbReference type="Pfam" id="PF00005"/>
    </source>
</evidence>
<name>A0ABW1ABR3_9ACTN</name>
<feature type="domain" description="ABC transporter" evidence="3">
    <location>
        <begin position="32"/>
        <end position="82"/>
    </location>
</feature>
<evidence type="ECO:0000313" key="5">
    <source>
        <dbReference type="Proteomes" id="UP001596074"/>
    </source>
</evidence>
<dbReference type="PANTHER" id="PTHR42781">
    <property type="entry name" value="SPERMIDINE/PUTRESCINE IMPORT ATP-BINDING PROTEIN POTA"/>
    <property type="match status" value="1"/>
</dbReference>
<accession>A0ABW1ABR3</accession>
<proteinExistence type="predicted"/>
<feature type="region of interest" description="Disordered" evidence="2">
    <location>
        <begin position="79"/>
        <end position="109"/>
    </location>
</feature>
<protein>
    <submittedName>
        <fullName evidence="4">ATP-binding cassette domain-containing protein</fullName>
    </submittedName>
</protein>
<dbReference type="SUPFAM" id="SSF52540">
    <property type="entry name" value="P-loop containing nucleoside triphosphate hydrolases"/>
    <property type="match status" value="1"/>
</dbReference>
<dbReference type="RefSeq" id="WP_378287472.1">
    <property type="nucleotide sequence ID" value="NZ_JBHSON010000071.1"/>
</dbReference>